<dbReference type="GO" id="GO:0005829">
    <property type="term" value="C:cytosol"/>
    <property type="evidence" value="ECO:0007669"/>
    <property type="project" value="TreeGrafter"/>
</dbReference>
<dbReference type="GO" id="GO:0010608">
    <property type="term" value="P:post-transcriptional regulation of gene expression"/>
    <property type="evidence" value="ECO:0007669"/>
    <property type="project" value="InterPro"/>
</dbReference>
<evidence type="ECO:0000256" key="4">
    <source>
        <dbReference type="SAM" id="MobiDB-lite"/>
    </source>
</evidence>
<evidence type="ECO:0000256" key="2">
    <source>
        <dbReference type="ARBA" id="ARBA00022884"/>
    </source>
</evidence>
<reference evidence="6 7" key="1">
    <citation type="submission" date="2018-01" db="EMBL/GenBank/DDBJ databases">
        <authorList>
            <person name="Fu G.-Y."/>
        </authorList>
    </citation>
    <scope>NUCLEOTIDE SEQUENCE [LARGE SCALE GENOMIC DNA]</scope>
    <source>
        <strain evidence="6 7">SY39</strain>
    </source>
</reference>
<dbReference type="EMBL" id="CP025682">
    <property type="protein sequence ID" value="AUN96506.1"/>
    <property type="molecule type" value="Genomic_DNA"/>
</dbReference>
<feature type="compositionally biased region" description="Basic and acidic residues" evidence="4">
    <location>
        <begin position="13"/>
        <end position="26"/>
    </location>
</feature>
<dbReference type="SMART" id="SM00945">
    <property type="entry name" value="ProQ"/>
    <property type="match status" value="1"/>
</dbReference>
<evidence type="ECO:0000256" key="1">
    <source>
        <dbReference type="ARBA" id="ARBA00022490"/>
    </source>
</evidence>
<dbReference type="InterPro" id="IPR016103">
    <property type="entry name" value="ProQ/FinO"/>
</dbReference>
<dbReference type="GO" id="GO:0034057">
    <property type="term" value="F:RNA strand-exchange activity"/>
    <property type="evidence" value="ECO:0007669"/>
    <property type="project" value="InterPro"/>
</dbReference>
<dbReference type="PANTHER" id="PTHR38106">
    <property type="entry name" value="RNA CHAPERONE PROQ"/>
    <property type="match status" value="1"/>
</dbReference>
<dbReference type="PANTHER" id="PTHR38106:SF1">
    <property type="entry name" value="RNA CHAPERONE PROQ"/>
    <property type="match status" value="1"/>
</dbReference>
<protein>
    <submittedName>
        <fullName evidence="6">ProQ activator of osmoprotectant transporter prop</fullName>
    </submittedName>
</protein>
<keyword evidence="1" id="KW-0963">Cytoplasm</keyword>
<evidence type="ECO:0000313" key="7">
    <source>
        <dbReference type="Proteomes" id="UP000242205"/>
    </source>
</evidence>
<keyword evidence="3" id="KW-0143">Chaperone</keyword>
<evidence type="ECO:0000313" key="6">
    <source>
        <dbReference type="EMBL" id="AUN96506.1"/>
    </source>
</evidence>
<gene>
    <name evidence="6" type="ORF">C0099_15655</name>
</gene>
<dbReference type="AlphaFoldDB" id="A0A2I6SB66"/>
<feature type="compositionally biased region" description="Basic and acidic residues" evidence="4">
    <location>
        <begin position="113"/>
        <end position="142"/>
    </location>
</feature>
<dbReference type="Gene3D" id="1.10.1710.10">
    <property type="entry name" value="ProQ/FinO domain"/>
    <property type="match status" value="1"/>
</dbReference>
<accession>A0A2I6SB66</accession>
<proteinExistence type="predicted"/>
<keyword evidence="2" id="KW-0694">RNA-binding</keyword>
<feature type="domain" description="ProQ/FinO" evidence="5">
    <location>
        <begin position="17"/>
        <end position="124"/>
    </location>
</feature>
<feature type="compositionally biased region" description="Polar residues" evidence="4">
    <location>
        <begin position="1"/>
        <end position="10"/>
    </location>
</feature>
<dbReference type="OrthoDB" id="9180746at2"/>
<dbReference type="SUPFAM" id="SSF48657">
    <property type="entry name" value="FinO-like"/>
    <property type="match status" value="1"/>
</dbReference>
<feature type="region of interest" description="Disordered" evidence="4">
    <location>
        <begin position="113"/>
        <end position="153"/>
    </location>
</feature>
<name>A0A2I6SB66_9RHOO</name>
<dbReference type="Pfam" id="PF04352">
    <property type="entry name" value="ProQ"/>
    <property type="match status" value="1"/>
</dbReference>
<feature type="region of interest" description="Disordered" evidence="4">
    <location>
        <begin position="1"/>
        <end position="32"/>
    </location>
</feature>
<sequence>MQDETPQTQAADGEAKKSRGDPREVLRQLQEASPTFRDCKPLALGIDKAVSERFPEFDRKTVRTAMRMHVNSTRYLKAVEKATERFDLEGNVAGEITDEHRAHASQTLKERFAEAAKRKREQQKEQQQRERAEQAEQRKAERLQQLVGKFSKD</sequence>
<dbReference type="KEGG" id="atw:C0099_15655"/>
<dbReference type="Proteomes" id="UP000242205">
    <property type="component" value="Chromosome"/>
</dbReference>
<evidence type="ECO:0000259" key="5">
    <source>
        <dbReference type="SMART" id="SM00945"/>
    </source>
</evidence>
<dbReference type="InterPro" id="IPR036442">
    <property type="entry name" value="ProQ/FinO_sf"/>
</dbReference>
<evidence type="ECO:0000256" key="3">
    <source>
        <dbReference type="ARBA" id="ARBA00023186"/>
    </source>
</evidence>
<dbReference type="GO" id="GO:0033592">
    <property type="term" value="F:RNA strand annealing activity"/>
    <property type="evidence" value="ECO:0007669"/>
    <property type="project" value="InterPro"/>
</dbReference>
<dbReference type="InterPro" id="IPR023529">
    <property type="entry name" value="ProQ"/>
</dbReference>
<keyword evidence="7" id="KW-1185">Reference proteome</keyword>
<organism evidence="6 7">
    <name type="scientific">Pseudazoarcus pumilus</name>
    <dbReference type="NCBI Taxonomy" id="2067960"/>
    <lineage>
        <taxon>Bacteria</taxon>
        <taxon>Pseudomonadati</taxon>
        <taxon>Pseudomonadota</taxon>
        <taxon>Betaproteobacteria</taxon>
        <taxon>Rhodocyclales</taxon>
        <taxon>Zoogloeaceae</taxon>
        <taxon>Pseudazoarcus</taxon>
    </lineage>
</organism>